<dbReference type="PANTHER" id="PTHR34294">
    <property type="entry name" value="TRANSCRIPTIONAL REGULATOR-RELATED"/>
    <property type="match status" value="1"/>
</dbReference>
<feature type="domain" description="RNA polymerase sigma factor 70 region 4 type 2" evidence="6">
    <location>
        <begin position="26"/>
        <end position="57"/>
    </location>
</feature>
<keyword evidence="4" id="KW-0804">Transcription</keyword>
<dbReference type="InterPro" id="IPR036388">
    <property type="entry name" value="WH-like_DNA-bd_sf"/>
</dbReference>
<proteinExistence type="inferred from homology"/>
<comment type="caution">
    <text evidence="7">The sequence shown here is derived from an EMBL/GenBank/DDBJ whole genome shotgun (WGS) entry which is preliminary data.</text>
</comment>
<evidence type="ECO:0000256" key="3">
    <source>
        <dbReference type="ARBA" id="ARBA00023125"/>
    </source>
</evidence>
<evidence type="ECO:0000256" key="1">
    <source>
        <dbReference type="ARBA" id="ARBA00010466"/>
    </source>
</evidence>
<comment type="similarity">
    <text evidence="1">Belongs to the SorC transcriptional regulatory family.</text>
</comment>
<evidence type="ECO:0000256" key="2">
    <source>
        <dbReference type="ARBA" id="ARBA00023015"/>
    </source>
</evidence>
<dbReference type="Proteomes" id="UP000298179">
    <property type="component" value="Unassembled WGS sequence"/>
</dbReference>
<evidence type="ECO:0000313" key="8">
    <source>
        <dbReference type="Proteomes" id="UP000298179"/>
    </source>
</evidence>
<dbReference type="Gene3D" id="3.40.50.1360">
    <property type="match status" value="1"/>
</dbReference>
<dbReference type="PANTHER" id="PTHR34294:SF1">
    <property type="entry name" value="TRANSCRIPTIONAL REGULATOR LSRR"/>
    <property type="match status" value="1"/>
</dbReference>
<dbReference type="GO" id="GO:0030246">
    <property type="term" value="F:carbohydrate binding"/>
    <property type="evidence" value="ECO:0007669"/>
    <property type="project" value="InterPro"/>
</dbReference>
<dbReference type="GO" id="GO:0006352">
    <property type="term" value="P:DNA-templated transcription initiation"/>
    <property type="evidence" value="ECO:0007669"/>
    <property type="project" value="InterPro"/>
</dbReference>
<name>A0A4Y8RSL2_9HYPH</name>
<reference evidence="7 8" key="1">
    <citation type="submission" date="2019-03" db="EMBL/GenBank/DDBJ databases">
        <title>Jiella endophytica sp. nov., a novel endophytic bacterium isolated from root of Ficus microcarpa Linn. f.</title>
        <authorList>
            <person name="Tuo L."/>
        </authorList>
    </citation>
    <scope>NUCLEOTIDE SEQUENCE [LARGE SCALE GENOMIC DNA]</scope>
    <source>
        <strain evidence="7 8">CBS5Q-3</strain>
    </source>
</reference>
<dbReference type="Pfam" id="PF08281">
    <property type="entry name" value="Sigma70_r4_2"/>
    <property type="match status" value="1"/>
</dbReference>
<gene>
    <name evidence="7" type="ORF">E3C22_02265</name>
</gene>
<protein>
    <submittedName>
        <fullName evidence="7">HTH domain-containing protein</fullName>
    </submittedName>
</protein>
<dbReference type="InterPro" id="IPR051054">
    <property type="entry name" value="SorC_transcr_regulators"/>
</dbReference>
<evidence type="ECO:0000256" key="4">
    <source>
        <dbReference type="ARBA" id="ARBA00023163"/>
    </source>
</evidence>
<dbReference type="GO" id="GO:0016987">
    <property type="term" value="F:sigma factor activity"/>
    <property type="evidence" value="ECO:0007669"/>
    <property type="project" value="InterPro"/>
</dbReference>
<dbReference type="RefSeq" id="WP_134759791.1">
    <property type="nucleotide sequence ID" value="NZ_SOZD01000001.1"/>
</dbReference>
<evidence type="ECO:0000259" key="5">
    <source>
        <dbReference type="Pfam" id="PF04198"/>
    </source>
</evidence>
<keyword evidence="2" id="KW-0805">Transcription regulation</keyword>
<dbReference type="InterPro" id="IPR007324">
    <property type="entry name" value="Sugar-bd_dom_put"/>
</dbReference>
<dbReference type="Pfam" id="PF04198">
    <property type="entry name" value="Sugar-bind"/>
    <property type="match status" value="1"/>
</dbReference>
<dbReference type="AlphaFoldDB" id="A0A4Y8RSL2"/>
<dbReference type="InterPro" id="IPR009057">
    <property type="entry name" value="Homeodomain-like_sf"/>
</dbReference>
<dbReference type="GO" id="GO:0003677">
    <property type="term" value="F:DNA binding"/>
    <property type="evidence" value="ECO:0007669"/>
    <property type="project" value="UniProtKB-KW"/>
</dbReference>
<sequence>MRAVDDPVRRVRSRPVEDSVLEAAWLYYVEEWNQSQIAERLQVSRATVVNYLQQARELGHVELRVDPVTFNRQRLSREMRDRFGLASALVVPGPSYSLASVALAAARYCPDLIEPGDVVGISWGETIYEMAERMLPRAIADLTVVQMVGSMPSPYIFTSESCSTNVALKLSGRVVNLYAPAALASAEAAALLRQEPLIRQHFALLDRMQKAIFAVGSMDADSHVVKSGIATPDDVAVYAERGAVGVLCGRFVDGDGRHVVGPVDERMIGITPEKLSGLAAGILVASGENRVRAMRGAMVAGYATHLVTDEPTAQALLQLND</sequence>
<evidence type="ECO:0000259" key="6">
    <source>
        <dbReference type="Pfam" id="PF08281"/>
    </source>
</evidence>
<keyword evidence="8" id="KW-1185">Reference proteome</keyword>
<feature type="domain" description="Sugar-binding" evidence="5">
    <location>
        <begin position="73"/>
        <end position="318"/>
    </location>
</feature>
<dbReference type="InterPro" id="IPR037171">
    <property type="entry name" value="NagB/RpiA_transferase-like"/>
</dbReference>
<dbReference type="SUPFAM" id="SSF100950">
    <property type="entry name" value="NagB/RpiA/CoA transferase-like"/>
    <property type="match status" value="1"/>
</dbReference>
<dbReference type="OrthoDB" id="7355674at2"/>
<dbReference type="InterPro" id="IPR013249">
    <property type="entry name" value="RNA_pol_sigma70_r4_t2"/>
</dbReference>
<evidence type="ECO:0000313" key="7">
    <source>
        <dbReference type="EMBL" id="TFF27309.1"/>
    </source>
</evidence>
<keyword evidence="3" id="KW-0238">DNA-binding</keyword>
<dbReference type="EMBL" id="SOZD01000001">
    <property type="protein sequence ID" value="TFF27309.1"/>
    <property type="molecule type" value="Genomic_DNA"/>
</dbReference>
<dbReference type="SUPFAM" id="SSF46689">
    <property type="entry name" value="Homeodomain-like"/>
    <property type="match status" value="1"/>
</dbReference>
<accession>A0A4Y8RSL2</accession>
<organism evidence="7 8">
    <name type="scientific">Jiella endophytica</name>
    <dbReference type="NCBI Taxonomy" id="2558362"/>
    <lineage>
        <taxon>Bacteria</taxon>
        <taxon>Pseudomonadati</taxon>
        <taxon>Pseudomonadota</taxon>
        <taxon>Alphaproteobacteria</taxon>
        <taxon>Hyphomicrobiales</taxon>
        <taxon>Aurantimonadaceae</taxon>
        <taxon>Jiella</taxon>
    </lineage>
</organism>
<dbReference type="Gene3D" id="1.10.10.10">
    <property type="entry name" value="Winged helix-like DNA-binding domain superfamily/Winged helix DNA-binding domain"/>
    <property type="match status" value="1"/>
</dbReference>